<dbReference type="AlphaFoldDB" id="A0A1H8UYE1"/>
<dbReference type="SUPFAM" id="SSF141130">
    <property type="entry name" value="Acetamidase/Formamidase-like"/>
    <property type="match status" value="1"/>
</dbReference>
<evidence type="ECO:0000313" key="2">
    <source>
        <dbReference type="EMBL" id="SEP07993.1"/>
    </source>
</evidence>
<reference evidence="3" key="1">
    <citation type="submission" date="2016-10" db="EMBL/GenBank/DDBJ databases">
        <authorList>
            <person name="Varghese N."/>
            <person name="Submissions S."/>
        </authorList>
    </citation>
    <scope>NUCLEOTIDE SEQUENCE [LARGE SCALE GENOMIC DNA]</scope>
    <source>
        <strain evidence="3">CGMCC 1.10121</strain>
    </source>
</reference>
<dbReference type="InterPro" id="IPR004304">
    <property type="entry name" value="FmdA_AmdA"/>
</dbReference>
<gene>
    <name evidence="2" type="ORF">SAMN04487948_11340</name>
</gene>
<protein>
    <submittedName>
        <fullName evidence="2">Formamidase</fullName>
    </submittedName>
</protein>
<accession>A0A1H8UYE1</accession>
<sequence>MPETVFEVDVDASPEEQPDPIVNRWHPDVPAAASVEPGDKFRVETLDWTGGQVSNDDSANDIRDMELDPNHHLSGPIEVEGAEPGDLLVVDILDLGPFPDLEWGFTGIFDQENGGGFLTDKFPNARKAIWEFDGVYTHSRHVPDVHFAGLSHPGILGTSPSHELLEEWNERERALIERGPNDKTAVNHETGEDEPPLALPPEPNDVLLGDMDDEAVEEAAEKAARTIPPRENAGNCDIKNLSRGSRVYLPVFVEGGKIVTGDLHFSQGDGEITFCGAIEMPGWLDLQVDVIKNGMEKFGVDHAIFKPGNVEPQFSEFITFEGYSVTEDGEQHYKNANIGMRRACLDAIDYLSNFGYTKEQAYIILSTAPVESRLAGVVDLPNTCVTVSVPQAVFDFDVDPDNLENAGGVDRGTAALPD</sequence>
<dbReference type="NCBIfam" id="NF045496">
    <property type="entry name" value="FormamaseFmdA"/>
    <property type="match status" value="1"/>
</dbReference>
<dbReference type="Gene3D" id="2.60.120.580">
    <property type="entry name" value="Acetamidase/Formamidase-like domains"/>
    <property type="match status" value="1"/>
</dbReference>
<dbReference type="OrthoDB" id="42832at2157"/>
<feature type="region of interest" description="Disordered" evidence="1">
    <location>
        <begin position="1"/>
        <end position="26"/>
    </location>
</feature>
<feature type="compositionally biased region" description="Acidic residues" evidence="1">
    <location>
        <begin position="1"/>
        <end position="18"/>
    </location>
</feature>
<keyword evidence="3" id="KW-1185">Reference proteome</keyword>
<feature type="compositionally biased region" description="Basic and acidic residues" evidence="1">
    <location>
        <begin position="178"/>
        <end position="190"/>
    </location>
</feature>
<dbReference type="Gene3D" id="3.10.28.20">
    <property type="entry name" value="Acetamidase/Formamidase-like domains"/>
    <property type="match status" value="1"/>
</dbReference>
<dbReference type="Pfam" id="PF03069">
    <property type="entry name" value="FmdA_AmdA"/>
    <property type="match status" value="1"/>
</dbReference>
<evidence type="ECO:0000313" key="3">
    <source>
        <dbReference type="Proteomes" id="UP000199126"/>
    </source>
</evidence>
<dbReference type="PANTHER" id="PTHR31891">
    <property type="entry name" value="FORMAMIDASE C869.04-RELATED"/>
    <property type="match status" value="1"/>
</dbReference>
<feature type="region of interest" description="Disordered" evidence="1">
    <location>
        <begin position="178"/>
        <end position="200"/>
    </location>
</feature>
<dbReference type="GO" id="GO:0016811">
    <property type="term" value="F:hydrolase activity, acting on carbon-nitrogen (but not peptide) bonds, in linear amides"/>
    <property type="evidence" value="ECO:0007669"/>
    <property type="project" value="InterPro"/>
</dbReference>
<dbReference type="RefSeq" id="WP_089826615.1">
    <property type="nucleotide sequence ID" value="NZ_FODV01000013.1"/>
</dbReference>
<dbReference type="InterPro" id="IPR054833">
    <property type="entry name" value="FormamaseFmdA"/>
</dbReference>
<dbReference type="PANTHER" id="PTHR31891:SF1">
    <property type="entry name" value="FORMAMIDASE C869.04-RELATED"/>
    <property type="match status" value="1"/>
</dbReference>
<organism evidence="2 3">
    <name type="scientific">Halogranum amylolyticum</name>
    <dbReference type="NCBI Taxonomy" id="660520"/>
    <lineage>
        <taxon>Archaea</taxon>
        <taxon>Methanobacteriati</taxon>
        <taxon>Methanobacteriota</taxon>
        <taxon>Stenosarchaea group</taxon>
        <taxon>Halobacteria</taxon>
        <taxon>Halobacteriales</taxon>
        <taxon>Haloferacaceae</taxon>
    </lineage>
</organism>
<name>A0A1H8UYE1_9EURY</name>
<dbReference type="EMBL" id="FODV01000013">
    <property type="protein sequence ID" value="SEP07993.1"/>
    <property type="molecule type" value="Genomic_DNA"/>
</dbReference>
<evidence type="ECO:0000256" key="1">
    <source>
        <dbReference type="SAM" id="MobiDB-lite"/>
    </source>
</evidence>
<proteinExistence type="predicted"/>
<dbReference type="Proteomes" id="UP000199126">
    <property type="component" value="Unassembled WGS sequence"/>
</dbReference>